<keyword evidence="2" id="KW-1185">Reference proteome</keyword>
<reference evidence="1 2" key="1">
    <citation type="submission" date="2020-09" db="EMBL/GenBank/DDBJ databases">
        <title>De no assembly of potato wild relative species, Solanum commersonii.</title>
        <authorList>
            <person name="Cho K."/>
        </authorList>
    </citation>
    <scope>NUCLEOTIDE SEQUENCE [LARGE SCALE GENOMIC DNA]</scope>
    <source>
        <strain evidence="1">LZ3.2</strain>
        <tissue evidence="1">Leaf</tissue>
    </source>
</reference>
<evidence type="ECO:0000313" key="1">
    <source>
        <dbReference type="EMBL" id="KAG5591377.1"/>
    </source>
</evidence>
<accession>A0A9J5XT67</accession>
<dbReference type="EMBL" id="JACXVP010000008">
    <property type="protein sequence ID" value="KAG5591377.1"/>
    <property type="molecule type" value="Genomic_DNA"/>
</dbReference>
<comment type="caution">
    <text evidence="1">The sequence shown here is derived from an EMBL/GenBank/DDBJ whole genome shotgun (WGS) entry which is preliminary data.</text>
</comment>
<gene>
    <name evidence="1" type="ORF">H5410_041891</name>
</gene>
<protein>
    <submittedName>
        <fullName evidence="1">Uncharacterized protein</fullName>
    </submittedName>
</protein>
<organism evidence="1 2">
    <name type="scientific">Solanum commersonii</name>
    <name type="common">Commerson's wild potato</name>
    <name type="synonym">Commerson's nightshade</name>
    <dbReference type="NCBI Taxonomy" id="4109"/>
    <lineage>
        <taxon>Eukaryota</taxon>
        <taxon>Viridiplantae</taxon>
        <taxon>Streptophyta</taxon>
        <taxon>Embryophyta</taxon>
        <taxon>Tracheophyta</taxon>
        <taxon>Spermatophyta</taxon>
        <taxon>Magnoliopsida</taxon>
        <taxon>eudicotyledons</taxon>
        <taxon>Gunneridae</taxon>
        <taxon>Pentapetalae</taxon>
        <taxon>asterids</taxon>
        <taxon>lamiids</taxon>
        <taxon>Solanales</taxon>
        <taxon>Solanaceae</taxon>
        <taxon>Solanoideae</taxon>
        <taxon>Solaneae</taxon>
        <taxon>Solanum</taxon>
    </lineage>
</organism>
<evidence type="ECO:0000313" key="2">
    <source>
        <dbReference type="Proteomes" id="UP000824120"/>
    </source>
</evidence>
<sequence length="89" mass="10105">MLTTWKKQYLSFSGRLTLIDSVLDNIPTYFMALDPIAAKSRSSLTEQEETFFGMETTSTTRSTWSTGLKRFNQDDAGLWNEINTAKLGE</sequence>
<proteinExistence type="predicted"/>
<dbReference type="AlphaFoldDB" id="A0A9J5XT67"/>
<name>A0A9J5XT67_SOLCO</name>
<dbReference type="Proteomes" id="UP000824120">
    <property type="component" value="Chromosome 8"/>
</dbReference>